<evidence type="ECO:0000313" key="1">
    <source>
        <dbReference type="EMBL" id="ALA98519.1"/>
    </source>
</evidence>
<dbReference type="RefSeq" id="WP_053391520.1">
    <property type="nucleotide sequence ID" value="NZ_CP010899.1"/>
</dbReference>
<proteinExistence type="predicted"/>
<name>A0A0K2JIU6_SPIKU</name>
<dbReference type="EMBL" id="CP010899">
    <property type="protein sequence ID" value="ALA98519.1"/>
    <property type="molecule type" value="Genomic_DNA"/>
</dbReference>
<dbReference type="STRING" id="273035.SKUN_001662"/>
<dbReference type="Proteomes" id="UP000062963">
    <property type="component" value="Chromosome"/>
</dbReference>
<dbReference type="OrthoDB" id="9924866at2"/>
<dbReference type="AlphaFoldDB" id="A0A0K2JIU6"/>
<reference evidence="1 2" key="1">
    <citation type="journal article" date="2015" name="Genome Announc.">
        <title>Complete Genome Sequence of Spiroplasma kunkelii Strain CR2-3x, Causal Agent of Corn Stunt Disease in Zea mays L.</title>
        <authorList>
            <person name="Davis R.E."/>
            <person name="Shao J."/>
            <person name="Dally E.L."/>
            <person name="Zhao Y."/>
            <person name="Gasparich G.E."/>
            <person name="Gaynor B.J."/>
            <person name="Athey J.C."/>
            <person name="Harrison N.A."/>
            <person name="Donofrio N."/>
        </authorList>
    </citation>
    <scope>NUCLEOTIDE SEQUENCE [LARGE SCALE GENOMIC DNA]</scope>
    <source>
        <strain evidence="1 2">CR2-3x</strain>
    </source>
</reference>
<gene>
    <name evidence="1" type="ORF">SKUN_001662</name>
</gene>
<evidence type="ECO:0000313" key="2">
    <source>
        <dbReference type="Proteomes" id="UP000062963"/>
    </source>
</evidence>
<accession>A0A0K2JIU6</accession>
<keyword evidence="2" id="KW-1185">Reference proteome</keyword>
<protein>
    <submittedName>
        <fullName evidence="1">Uncharacterized protein</fullName>
    </submittedName>
</protein>
<organism evidence="1 2">
    <name type="scientific">Spiroplasma kunkelii CR2-3x</name>
    <dbReference type="NCBI Taxonomy" id="273035"/>
    <lineage>
        <taxon>Bacteria</taxon>
        <taxon>Bacillati</taxon>
        <taxon>Mycoplasmatota</taxon>
        <taxon>Mollicutes</taxon>
        <taxon>Entomoplasmatales</taxon>
        <taxon>Spiroplasmataceae</taxon>
        <taxon>Spiroplasma</taxon>
    </lineage>
</organism>
<dbReference type="PATRIC" id="fig|273035.7.peg.2049"/>
<dbReference type="KEGG" id="skn:SKUN_001662"/>
<sequence>MYLVIKDSDNIKDHYKITDLISKNIDHEEKENFWYKFGLEQYWTGYCWSSGMIDNIKDIDKYLAKKFKEFQEKPWNEIIENYVEDKFGYTVAKNLSDINWEKKSDKNIEPVR</sequence>